<sequence>MSTPADRHLLIFGLGYSALEVARLAVKAGYRVTGTTRRPDLQAPAGVALVRPESALDLLDGVTHLLAGAPPGADGDPILALLAPHLDACRPGWIGYFSTTGVYGDRQGGWVDENTEPAPTGPRGTRRLEAELAWEKFARRTGARLDLLRIAGIYGPGRSAFDSLRAGTARRVDAPGHAFGRIHRDDIAGATLAAMHTDAGRDEHGRRVLNLSDDLPEESAVVTAAAARMLGMEPPVAVPLEEALAGMSEMGRSFWAENRKVASRMTQEWLGREWSYPRFREGLTAIRMTEAEM</sequence>
<organism evidence="2 3">
    <name type="scientific">Lichenicola cladoniae</name>
    <dbReference type="NCBI Taxonomy" id="1484109"/>
    <lineage>
        <taxon>Bacteria</taxon>
        <taxon>Pseudomonadati</taxon>
        <taxon>Pseudomonadota</taxon>
        <taxon>Alphaproteobacteria</taxon>
        <taxon>Acetobacterales</taxon>
        <taxon>Acetobacteraceae</taxon>
        <taxon>Lichenicola</taxon>
    </lineage>
</organism>
<dbReference type="RefSeq" id="WP_171834938.1">
    <property type="nucleotide sequence ID" value="NZ_CP053708.1"/>
</dbReference>
<keyword evidence="1" id="KW-0520">NAD</keyword>
<dbReference type="PANTHER" id="PTHR43574">
    <property type="entry name" value="EPIMERASE-RELATED"/>
    <property type="match status" value="1"/>
</dbReference>
<dbReference type="EMBL" id="CP053708">
    <property type="protein sequence ID" value="QKE89949.1"/>
    <property type="molecule type" value="Genomic_DNA"/>
</dbReference>
<protein>
    <submittedName>
        <fullName evidence="2">SDR family NAD(P)-dependent oxidoreductase</fullName>
    </submittedName>
</protein>
<dbReference type="SUPFAM" id="SSF51735">
    <property type="entry name" value="NAD(P)-binding Rossmann-fold domains"/>
    <property type="match status" value="1"/>
</dbReference>
<reference evidence="2 3" key="1">
    <citation type="journal article" date="2014" name="World J. Microbiol. Biotechnol.">
        <title>Biodiversity and physiological characteristics of Antarctic and Arctic lichens-associated bacteria.</title>
        <authorList>
            <person name="Lee Y.M."/>
            <person name="Kim E.H."/>
            <person name="Lee H.K."/>
            <person name="Hong S.G."/>
        </authorList>
    </citation>
    <scope>NUCLEOTIDE SEQUENCE [LARGE SCALE GENOMIC DNA]</scope>
    <source>
        <strain evidence="2 3">PAMC 26569</strain>
    </source>
</reference>
<name>A0A6M8HNE5_9PROT</name>
<gene>
    <name evidence="2" type="ORF">HN018_07740</name>
</gene>
<keyword evidence="3" id="KW-1185">Reference proteome</keyword>
<proteinExistence type="predicted"/>
<evidence type="ECO:0000313" key="2">
    <source>
        <dbReference type="EMBL" id="QKE89949.1"/>
    </source>
</evidence>
<dbReference type="KEGG" id="lck:HN018_07740"/>
<dbReference type="AlphaFoldDB" id="A0A6M8HNE5"/>
<dbReference type="Gene3D" id="3.40.50.720">
    <property type="entry name" value="NAD(P)-binding Rossmann-like Domain"/>
    <property type="match status" value="1"/>
</dbReference>
<evidence type="ECO:0000313" key="3">
    <source>
        <dbReference type="Proteomes" id="UP000500767"/>
    </source>
</evidence>
<dbReference type="InterPro" id="IPR036291">
    <property type="entry name" value="NAD(P)-bd_dom_sf"/>
</dbReference>
<accession>A0A6M8HNE5</accession>
<evidence type="ECO:0000256" key="1">
    <source>
        <dbReference type="ARBA" id="ARBA00023027"/>
    </source>
</evidence>
<dbReference type="Proteomes" id="UP000500767">
    <property type="component" value="Chromosome"/>
</dbReference>